<accession>A0A1I7U1P9</accession>
<feature type="domain" description="ATP-cone" evidence="6">
    <location>
        <begin position="7"/>
        <end position="98"/>
    </location>
</feature>
<dbReference type="InterPro" id="IPR039718">
    <property type="entry name" value="Rrm1"/>
</dbReference>
<dbReference type="Proteomes" id="UP000095282">
    <property type="component" value="Unplaced"/>
</dbReference>
<reference evidence="8" key="1">
    <citation type="submission" date="2016-11" db="UniProtKB">
        <authorList>
            <consortium name="WormBaseParasite"/>
        </authorList>
    </citation>
    <scope>IDENTIFICATION</scope>
</reference>
<evidence type="ECO:0000313" key="8">
    <source>
        <dbReference type="WBParaSite" id="Csp11.Scaffold629.g13962.t1"/>
    </source>
</evidence>
<dbReference type="GO" id="GO:0004748">
    <property type="term" value="F:ribonucleoside-diphosphate reductase activity, thioredoxin disulfide as acceptor"/>
    <property type="evidence" value="ECO:0007669"/>
    <property type="project" value="TreeGrafter"/>
</dbReference>
<dbReference type="Pfam" id="PF03477">
    <property type="entry name" value="ATP-cone"/>
    <property type="match status" value="1"/>
</dbReference>
<dbReference type="eggNOG" id="KOG1112">
    <property type="taxonomic scope" value="Eukaryota"/>
</dbReference>
<sequence length="140" mass="15394">MQRHNSTYVVKRDGRSEDVHFDKITSRIQKLSYGLNMEFVDPVAVAIKVISGLYKGVTTVELDNLAAETAASMTTQHPEYALLAARIAVSNLHKKTNKVFSESRASMSEISSRPLGSATISLRLSLISTLFSVFTSETDP</sequence>
<protein>
    <recommendedName>
        <fullName evidence="1">Ribonucleoside-diphosphate reductase large subunit</fullName>
    </recommendedName>
    <alternativeName>
        <fullName evidence="4">Ribonucleotide reductase large subunit</fullName>
    </alternativeName>
</protein>
<name>A0A1I7U1P9_9PELO</name>
<dbReference type="PANTHER" id="PTHR11573:SF6">
    <property type="entry name" value="RIBONUCLEOSIDE-DIPHOSPHATE REDUCTASE LARGE SUBUNIT"/>
    <property type="match status" value="1"/>
</dbReference>
<evidence type="ECO:0000256" key="2">
    <source>
        <dbReference type="ARBA" id="ARBA00022741"/>
    </source>
</evidence>
<evidence type="ECO:0000259" key="6">
    <source>
        <dbReference type="PROSITE" id="PS51161"/>
    </source>
</evidence>
<evidence type="ECO:0000313" key="7">
    <source>
        <dbReference type="Proteomes" id="UP000095282"/>
    </source>
</evidence>
<dbReference type="WBParaSite" id="Csp11.Scaffold629.g13962.t1">
    <property type="protein sequence ID" value="Csp11.Scaffold629.g13962.t1"/>
    <property type="gene ID" value="Csp11.Scaffold629.g13962"/>
</dbReference>
<dbReference type="SUPFAM" id="SSF48168">
    <property type="entry name" value="R1 subunit of ribonucleotide reductase, N-terminal domain"/>
    <property type="match status" value="1"/>
</dbReference>
<keyword evidence="7" id="KW-1185">Reference proteome</keyword>
<evidence type="ECO:0000256" key="4">
    <source>
        <dbReference type="ARBA" id="ARBA00031255"/>
    </source>
</evidence>
<dbReference type="GO" id="GO:0005971">
    <property type="term" value="C:ribonucleoside-diphosphate reductase complex"/>
    <property type="evidence" value="ECO:0007669"/>
    <property type="project" value="TreeGrafter"/>
</dbReference>
<proteinExistence type="predicted"/>
<dbReference type="GO" id="GO:0005524">
    <property type="term" value="F:ATP binding"/>
    <property type="evidence" value="ECO:0007669"/>
    <property type="project" value="UniProtKB-UniRule"/>
</dbReference>
<evidence type="ECO:0000256" key="5">
    <source>
        <dbReference type="PROSITE-ProRule" id="PRU00492"/>
    </source>
</evidence>
<dbReference type="PROSITE" id="PS51161">
    <property type="entry name" value="ATP_CONE"/>
    <property type="match status" value="1"/>
</dbReference>
<evidence type="ECO:0000256" key="3">
    <source>
        <dbReference type="ARBA" id="ARBA00022840"/>
    </source>
</evidence>
<dbReference type="GO" id="GO:0009263">
    <property type="term" value="P:deoxyribonucleotide biosynthetic process"/>
    <property type="evidence" value="ECO:0007669"/>
    <property type="project" value="TreeGrafter"/>
</dbReference>
<keyword evidence="3 5" id="KW-0067">ATP-binding</keyword>
<evidence type="ECO:0000256" key="1">
    <source>
        <dbReference type="ARBA" id="ARBA00019284"/>
    </source>
</evidence>
<dbReference type="AlphaFoldDB" id="A0A1I7U1P9"/>
<dbReference type="InterPro" id="IPR005144">
    <property type="entry name" value="ATP-cone_dom"/>
</dbReference>
<dbReference type="InterPro" id="IPR008926">
    <property type="entry name" value="RNR_R1-su_N"/>
</dbReference>
<organism evidence="7 8">
    <name type="scientific">Caenorhabditis tropicalis</name>
    <dbReference type="NCBI Taxonomy" id="1561998"/>
    <lineage>
        <taxon>Eukaryota</taxon>
        <taxon>Metazoa</taxon>
        <taxon>Ecdysozoa</taxon>
        <taxon>Nematoda</taxon>
        <taxon>Chromadorea</taxon>
        <taxon>Rhabditida</taxon>
        <taxon>Rhabditina</taxon>
        <taxon>Rhabditomorpha</taxon>
        <taxon>Rhabditoidea</taxon>
        <taxon>Rhabditidae</taxon>
        <taxon>Peloderinae</taxon>
        <taxon>Caenorhabditis</taxon>
    </lineage>
</organism>
<dbReference type="STRING" id="1561998.A0A1I7U1P9"/>
<keyword evidence="2 5" id="KW-0547">Nucleotide-binding</keyword>
<dbReference type="PANTHER" id="PTHR11573">
    <property type="entry name" value="RIBONUCLEOSIDE-DIPHOSPHATE REDUCTASE LARGE CHAIN"/>
    <property type="match status" value="1"/>
</dbReference>